<proteinExistence type="predicted"/>
<dbReference type="PANTHER" id="PTHR14226:SF76">
    <property type="entry name" value="NTE FAMILY PROTEIN RSSA"/>
    <property type="match status" value="1"/>
</dbReference>
<dbReference type="GO" id="GO:0016042">
    <property type="term" value="P:lipid catabolic process"/>
    <property type="evidence" value="ECO:0007669"/>
    <property type="project" value="UniProtKB-UniRule"/>
</dbReference>
<dbReference type="Proteomes" id="UP000176241">
    <property type="component" value="Unassembled WGS sequence"/>
</dbReference>
<gene>
    <name evidence="6" type="ORF">A2731_04355</name>
</gene>
<evidence type="ECO:0000256" key="3">
    <source>
        <dbReference type="ARBA" id="ARBA00023098"/>
    </source>
</evidence>
<evidence type="ECO:0000313" key="6">
    <source>
        <dbReference type="EMBL" id="OGY45952.1"/>
    </source>
</evidence>
<keyword evidence="3 4" id="KW-0443">Lipid metabolism</keyword>
<evidence type="ECO:0000256" key="4">
    <source>
        <dbReference type="PROSITE-ProRule" id="PRU01161"/>
    </source>
</evidence>
<reference evidence="6 7" key="1">
    <citation type="journal article" date="2016" name="Nat. Commun.">
        <title>Thousands of microbial genomes shed light on interconnected biogeochemical processes in an aquifer system.</title>
        <authorList>
            <person name="Anantharaman K."/>
            <person name="Brown C.T."/>
            <person name="Hug L.A."/>
            <person name="Sharon I."/>
            <person name="Castelle C.J."/>
            <person name="Probst A.J."/>
            <person name="Thomas B.C."/>
            <person name="Singh A."/>
            <person name="Wilkins M.J."/>
            <person name="Karaoz U."/>
            <person name="Brodie E.L."/>
            <person name="Williams K.H."/>
            <person name="Hubbard S.S."/>
            <person name="Banfield J.F."/>
        </authorList>
    </citation>
    <scope>NUCLEOTIDE SEQUENCE [LARGE SCALE GENOMIC DNA]</scope>
</reference>
<sequence>MEINNNSRKKVGLALSGGFIRAASQIGVIEALEENNIPIDMVAGCSSGAAVAAAYSAGKLEKLKERLLKGKRREYWQVIFEPGLPKTGFLKGEKNRRFFEEFVGDKTFDQLDKKTFLAATDLKNMNECIISSGQVGQAIQACTAVPGIFAPVEIDHKILVDGVNFNAIPSKVLYQNGADYVIAVDVTQTPGIVIRIISKIKNKFGLIKPICSNKNNCDRLSIIRAILRAANLSSSLIDGFNHSSYPYNILIKPKIEHVKRWHVSLVKDCIEEGRKAALEAVPQIKKDLGL</sequence>
<dbReference type="SUPFAM" id="SSF52151">
    <property type="entry name" value="FabD/lysophospholipase-like"/>
    <property type="match status" value="1"/>
</dbReference>
<dbReference type="EMBL" id="MHIC01000007">
    <property type="protein sequence ID" value="OGY45952.1"/>
    <property type="molecule type" value="Genomic_DNA"/>
</dbReference>
<dbReference type="PANTHER" id="PTHR14226">
    <property type="entry name" value="NEUROPATHY TARGET ESTERASE/SWISS CHEESE D.MELANOGASTER"/>
    <property type="match status" value="1"/>
</dbReference>
<evidence type="ECO:0000313" key="7">
    <source>
        <dbReference type="Proteomes" id="UP000176241"/>
    </source>
</evidence>
<keyword evidence="2 4" id="KW-0442">Lipid degradation</keyword>
<dbReference type="InterPro" id="IPR016035">
    <property type="entry name" value="Acyl_Trfase/lysoPLipase"/>
</dbReference>
<comment type="caution">
    <text evidence="4">Lacks conserved residue(s) required for the propagation of feature annotation.</text>
</comment>
<name>A0A1G1Y102_9BACT</name>
<evidence type="ECO:0000256" key="2">
    <source>
        <dbReference type="ARBA" id="ARBA00022963"/>
    </source>
</evidence>
<dbReference type="Gene3D" id="3.40.1090.10">
    <property type="entry name" value="Cytosolic phospholipase A2 catalytic domain"/>
    <property type="match status" value="2"/>
</dbReference>
<dbReference type="Pfam" id="PF01734">
    <property type="entry name" value="Patatin"/>
    <property type="match status" value="1"/>
</dbReference>
<feature type="active site" description="Proton acceptor" evidence="4">
    <location>
        <position position="161"/>
    </location>
</feature>
<comment type="caution">
    <text evidence="6">The sequence shown here is derived from an EMBL/GenBank/DDBJ whole genome shotgun (WGS) entry which is preliminary data.</text>
</comment>
<dbReference type="AlphaFoldDB" id="A0A1G1Y102"/>
<organism evidence="6 7">
    <name type="scientific">Candidatus Buchananbacteria bacterium RIFCSPHIGHO2_01_FULL_39_8</name>
    <dbReference type="NCBI Taxonomy" id="1797533"/>
    <lineage>
        <taxon>Bacteria</taxon>
        <taxon>Candidatus Buchananiibacteriota</taxon>
    </lineage>
</organism>
<protein>
    <recommendedName>
        <fullName evidence="5">PNPLA domain-containing protein</fullName>
    </recommendedName>
</protein>
<evidence type="ECO:0000256" key="1">
    <source>
        <dbReference type="ARBA" id="ARBA00022801"/>
    </source>
</evidence>
<dbReference type="STRING" id="1797533.A2731_04355"/>
<dbReference type="InterPro" id="IPR002641">
    <property type="entry name" value="PNPLA_dom"/>
</dbReference>
<feature type="short sequence motif" description="GXSXG" evidence="4">
    <location>
        <begin position="44"/>
        <end position="48"/>
    </location>
</feature>
<dbReference type="GO" id="GO:0016787">
    <property type="term" value="F:hydrolase activity"/>
    <property type="evidence" value="ECO:0007669"/>
    <property type="project" value="UniProtKB-UniRule"/>
</dbReference>
<feature type="domain" description="PNPLA" evidence="5">
    <location>
        <begin position="13"/>
        <end position="174"/>
    </location>
</feature>
<accession>A0A1G1Y102</accession>
<keyword evidence="1 4" id="KW-0378">Hydrolase</keyword>
<dbReference type="InterPro" id="IPR050301">
    <property type="entry name" value="NTE"/>
</dbReference>
<feature type="active site" description="Nucleophile" evidence="4">
    <location>
        <position position="46"/>
    </location>
</feature>
<dbReference type="PROSITE" id="PS51635">
    <property type="entry name" value="PNPLA"/>
    <property type="match status" value="1"/>
</dbReference>
<evidence type="ECO:0000259" key="5">
    <source>
        <dbReference type="PROSITE" id="PS51635"/>
    </source>
</evidence>